<dbReference type="CDD" id="cd01014">
    <property type="entry name" value="nicotinamidase_related"/>
    <property type="match status" value="1"/>
</dbReference>
<proteinExistence type="predicted"/>
<evidence type="ECO:0000259" key="2">
    <source>
        <dbReference type="Pfam" id="PF00857"/>
    </source>
</evidence>
<dbReference type="PANTHER" id="PTHR43540">
    <property type="entry name" value="PEROXYUREIDOACRYLATE/UREIDOACRYLATE AMIDOHYDROLASE-RELATED"/>
    <property type="match status" value="1"/>
</dbReference>
<accession>A0A859D0L7</accession>
<organism evidence="3 4">
    <name type="scientific">Marinomonas primoryensis</name>
    <dbReference type="NCBI Taxonomy" id="178399"/>
    <lineage>
        <taxon>Bacteria</taxon>
        <taxon>Pseudomonadati</taxon>
        <taxon>Pseudomonadota</taxon>
        <taxon>Gammaproteobacteria</taxon>
        <taxon>Oceanospirillales</taxon>
        <taxon>Oceanospirillaceae</taxon>
        <taxon>Marinomonas</taxon>
    </lineage>
</organism>
<keyword evidence="1" id="KW-0378">Hydrolase</keyword>
<dbReference type="AlphaFoldDB" id="A0A859D0L7"/>
<dbReference type="KEGG" id="mpri:MP3633_1508"/>
<protein>
    <submittedName>
        <fullName evidence="3">Isochorismatase</fullName>
    </submittedName>
</protein>
<name>A0A859D0L7_9GAMM</name>
<dbReference type="SUPFAM" id="SSF52499">
    <property type="entry name" value="Isochorismatase-like hydrolases"/>
    <property type="match status" value="1"/>
</dbReference>
<dbReference type="Pfam" id="PF00857">
    <property type="entry name" value="Isochorismatase"/>
    <property type="match status" value="1"/>
</dbReference>
<evidence type="ECO:0000256" key="1">
    <source>
        <dbReference type="ARBA" id="ARBA00022801"/>
    </source>
</evidence>
<evidence type="ECO:0000313" key="4">
    <source>
        <dbReference type="Proteomes" id="UP000509371"/>
    </source>
</evidence>
<dbReference type="EMBL" id="CP054301">
    <property type="protein sequence ID" value="QKK80241.1"/>
    <property type="molecule type" value="Genomic_DNA"/>
</dbReference>
<dbReference type="Gene3D" id="3.40.50.850">
    <property type="entry name" value="Isochorismatase-like"/>
    <property type="match status" value="1"/>
</dbReference>
<dbReference type="Proteomes" id="UP000509371">
    <property type="component" value="Chromosome"/>
</dbReference>
<reference evidence="3 4" key="1">
    <citation type="submission" date="2020-06" db="EMBL/GenBank/DDBJ databases">
        <authorList>
            <person name="Voronona O.L."/>
            <person name="Aksenova E.I."/>
            <person name="Kunda M.S."/>
            <person name="Semenov A.N."/>
            <person name="Ryzhova N."/>
        </authorList>
    </citation>
    <scope>NUCLEOTIDE SEQUENCE [LARGE SCALE GENOMIC DNA]</scope>
    <source>
        <strain evidence="3 4">MPKMM3633</strain>
    </source>
</reference>
<dbReference type="RefSeq" id="WP_176335057.1">
    <property type="nucleotide sequence ID" value="NZ_BAAAEF010000013.1"/>
</dbReference>
<dbReference type="InterPro" id="IPR036380">
    <property type="entry name" value="Isochorismatase-like_sf"/>
</dbReference>
<sequence>MKRTALLVIDPQNDYFEGGLFPLWNTQDTLETILKAITHAQANDIPVVLIQHVADSSLGVAPFFNPGTMGVEVHPQVLALAPNATVVVKHFADAFEQTELNAVLSALKVERLLLCGMMTQNCVTHTALSKAAEEYDVKVIGEACTTREEMLHLIALNAISIRVPCVSIKESF</sequence>
<dbReference type="InterPro" id="IPR050272">
    <property type="entry name" value="Isochorismatase-like_hydrls"/>
</dbReference>
<gene>
    <name evidence="3" type="ORF">MP3633_1508</name>
</gene>
<dbReference type="PANTHER" id="PTHR43540:SF15">
    <property type="entry name" value="BLR5631 PROTEIN"/>
    <property type="match status" value="1"/>
</dbReference>
<feature type="domain" description="Isochorismatase-like" evidence="2">
    <location>
        <begin position="4"/>
        <end position="160"/>
    </location>
</feature>
<dbReference type="InterPro" id="IPR000868">
    <property type="entry name" value="Isochorismatase-like_dom"/>
</dbReference>
<evidence type="ECO:0000313" key="3">
    <source>
        <dbReference type="EMBL" id="QKK80241.1"/>
    </source>
</evidence>
<dbReference type="GO" id="GO:0016787">
    <property type="term" value="F:hydrolase activity"/>
    <property type="evidence" value="ECO:0007669"/>
    <property type="project" value="UniProtKB-KW"/>
</dbReference>